<dbReference type="NCBIfam" id="TIGR01764">
    <property type="entry name" value="excise"/>
    <property type="match status" value="1"/>
</dbReference>
<dbReference type="EMBL" id="JACHDZ010000007">
    <property type="protein sequence ID" value="MBB5345868.1"/>
    <property type="molecule type" value="Genomic_DNA"/>
</dbReference>
<reference evidence="3 4" key="1">
    <citation type="submission" date="2020-08" db="EMBL/GenBank/DDBJ databases">
        <title>Genomic Encyclopedia of Type Strains, Phase IV (KMG-V): Genome sequencing to study the core and pangenomes of soil and plant-associated prokaryotes.</title>
        <authorList>
            <person name="Whitman W."/>
        </authorList>
    </citation>
    <scope>NUCLEOTIDE SEQUENCE [LARGE SCALE GENOMIC DNA]</scope>
    <source>
        <strain evidence="3 4">M8US30</strain>
    </source>
</reference>
<evidence type="ECO:0000256" key="1">
    <source>
        <dbReference type="SAM" id="MobiDB-lite"/>
    </source>
</evidence>
<evidence type="ECO:0000313" key="3">
    <source>
        <dbReference type="EMBL" id="MBB5345868.1"/>
    </source>
</evidence>
<feature type="region of interest" description="Disordered" evidence="1">
    <location>
        <begin position="1"/>
        <end position="34"/>
    </location>
</feature>
<feature type="domain" description="Helix-turn-helix" evidence="2">
    <location>
        <begin position="460"/>
        <end position="506"/>
    </location>
</feature>
<gene>
    <name evidence="3" type="ORF">HDF10_003869</name>
</gene>
<feature type="compositionally biased region" description="Polar residues" evidence="1">
    <location>
        <begin position="1"/>
        <end position="25"/>
    </location>
</feature>
<accession>A0A7W8JBE4</accession>
<dbReference type="InterPro" id="IPR010093">
    <property type="entry name" value="SinI_DNA-bd"/>
</dbReference>
<dbReference type="GO" id="GO:0003677">
    <property type="term" value="F:DNA binding"/>
    <property type="evidence" value="ECO:0007669"/>
    <property type="project" value="InterPro"/>
</dbReference>
<organism evidence="3 4">
    <name type="scientific">Tunturiibacter lichenicola</name>
    <dbReference type="NCBI Taxonomy" id="2051959"/>
    <lineage>
        <taxon>Bacteria</taxon>
        <taxon>Pseudomonadati</taxon>
        <taxon>Acidobacteriota</taxon>
        <taxon>Terriglobia</taxon>
        <taxon>Terriglobales</taxon>
        <taxon>Acidobacteriaceae</taxon>
        <taxon>Tunturiibacter</taxon>
    </lineage>
</organism>
<evidence type="ECO:0000259" key="2">
    <source>
        <dbReference type="Pfam" id="PF12728"/>
    </source>
</evidence>
<dbReference type="Pfam" id="PF12728">
    <property type="entry name" value="HTH_17"/>
    <property type="match status" value="1"/>
</dbReference>
<evidence type="ECO:0000313" key="4">
    <source>
        <dbReference type="Proteomes" id="UP000569092"/>
    </source>
</evidence>
<proteinExistence type="predicted"/>
<dbReference type="AlphaFoldDB" id="A0A7W8JBE4"/>
<protein>
    <submittedName>
        <fullName evidence="3">Excisionase family DNA binding protein</fullName>
    </submittedName>
</protein>
<comment type="caution">
    <text evidence="3">The sequence shown here is derived from an EMBL/GenBank/DDBJ whole genome shotgun (WGS) entry which is preliminary data.</text>
</comment>
<dbReference type="InterPro" id="IPR041657">
    <property type="entry name" value="HTH_17"/>
</dbReference>
<dbReference type="Proteomes" id="UP000569092">
    <property type="component" value="Unassembled WGS sequence"/>
</dbReference>
<name>A0A7W8JBE4_9BACT</name>
<sequence length="512" mass="57721">MTSILAPSLVTEATPTFDPTTSFPEDTSRKGQTRKRLQQEFDSDLAYTAGQVRHILPSPSGSSRNPNHVLAFNFVNDHFLNREAHEEAVAIVEGWKPEPWKGQIWRGLGKDNIERVWTGPVHFDLIWSGSEWLPCNTSHSSADGSGAVDFNFPATGMREVTSGCVVTEGGVKGVKPIFIPRTGEYVSTVNLPKALIDTAKVKAAKDLNAAWVLYDKNRVGQKESFYMTLSAYVRGVFSNQVFYKLSNRAELDLDRDDVLGEFLLKITSLIESGKYAHQGKIENWLGYQWCHYHLPEMLTEIQSYLDRTTFVNLTNTAGDKGVDKKPNVEEQKHSDAIEDVEKEEVRRQREGYYFPISRDRLFREMNPITQNIVRMLCEGLSIPEIAVRVDITPRQLRRRVGVAAQDGQAVLDNVLQTLHACADDDNLLEWPEQGIDIQASSVRSENKLVAMVEAFETAITAAQLATILQCSRREIYKLIDEKRIPALKVGTMIRLDPYQIAEWIMSKMTIAA</sequence>